<feature type="transmembrane region" description="Helical" evidence="1">
    <location>
        <begin position="239"/>
        <end position="257"/>
    </location>
</feature>
<keyword evidence="1" id="KW-1133">Transmembrane helix</keyword>
<dbReference type="EMBL" id="JBHRTG010000019">
    <property type="protein sequence ID" value="MFC3165241.1"/>
    <property type="molecule type" value="Genomic_DNA"/>
</dbReference>
<evidence type="ECO:0000256" key="1">
    <source>
        <dbReference type="SAM" id="Phobius"/>
    </source>
</evidence>
<feature type="domain" description="EamA" evidence="2">
    <location>
        <begin position="153"/>
        <end position="279"/>
    </location>
</feature>
<evidence type="ECO:0000313" key="4">
    <source>
        <dbReference type="Proteomes" id="UP001595647"/>
    </source>
</evidence>
<dbReference type="Proteomes" id="UP001595647">
    <property type="component" value="Unassembled WGS sequence"/>
</dbReference>
<sequence length="294" mass="31366">MPSEQFDARSKGLVLTTAGGLALSFDIPLVRLADGDIWPVLALRNLSTFALAFVILLILRRVGDGRVPFRLSIRSLAASALYGLSTMAFIAAVYQTTTANLVFIVAFNPMFGALLSWFFLKERPSSATLATMAIMVCGVALIVGDGMAAGHLFGDLLALACGFLIAAALTIGRASKEPMGFAPLMGTLLPGMTGLVMASQTGFAISDPQWVLLDGAVMMPLAFWCLATGPRYLPAAEVGMFYLLETILAPIWMWLIFTEAPSRMTLVGGTIMLLGLIGNSVLQVWLSRRVQPGV</sequence>
<keyword evidence="4" id="KW-1185">Reference proteome</keyword>
<accession>A0ABV7I6P1</accession>
<keyword evidence="1" id="KW-0812">Transmembrane</keyword>
<evidence type="ECO:0000313" key="3">
    <source>
        <dbReference type="EMBL" id="MFC3165241.1"/>
    </source>
</evidence>
<feature type="transmembrane region" description="Helical" evidence="1">
    <location>
        <begin position="71"/>
        <end position="94"/>
    </location>
</feature>
<organism evidence="3 4">
    <name type="scientific">Ciceribacter thiooxidans</name>
    <dbReference type="NCBI Taxonomy" id="1969821"/>
    <lineage>
        <taxon>Bacteria</taxon>
        <taxon>Pseudomonadati</taxon>
        <taxon>Pseudomonadota</taxon>
        <taxon>Alphaproteobacteria</taxon>
        <taxon>Hyphomicrobiales</taxon>
        <taxon>Rhizobiaceae</taxon>
        <taxon>Ciceribacter</taxon>
    </lineage>
</organism>
<feature type="transmembrane region" description="Helical" evidence="1">
    <location>
        <begin position="263"/>
        <end position="286"/>
    </location>
</feature>
<dbReference type="SUPFAM" id="SSF103481">
    <property type="entry name" value="Multidrug resistance efflux transporter EmrE"/>
    <property type="match status" value="2"/>
</dbReference>
<dbReference type="PANTHER" id="PTHR22911">
    <property type="entry name" value="ACYL-MALONYL CONDENSING ENZYME-RELATED"/>
    <property type="match status" value="1"/>
</dbReference>
<protein>
    <submittedName>
        <fullName evidence="3">DMT family transporter</fullName>
    </submittedName>
</protein>
<dbReference type="PANTHER" id="PTHR22911:SF135">
    <property type="entry name" value="BLR4310 PROTEIN"/>
    <property type="match status" value="1"/>
</dbReference>
<feature type="transmembrane region" description="Helical" evidence="1">
    <location>
        <begin position="150"/>
        <end position="169"/>
    </location>
</feature>
<dbReference type="RefSeq" id="WP_182304538.1">
    <property type="nucleotide sequence ID" value="NZ_CP059896.1"/>
</dbReference>
<keyword evidence="1" id="KW-0472">Membrane</keyword>
<feature type="transmembrane region" description="Helical" evidence="1">
    <location>
        <begin position="210"/>
        <end position="227"/>
    </location>
</feature>
<feature type="transmembrane region" description="Helical" evidence="1">
    <location>
        <begin position="12"/>
        <end position="31"/>
    </location>
</feature>
<feature type="transmembrane region" description="Helical" evidence="1">
    <location>
        <begin position="181"/>
        <end position="198"/>
    </location>
</feature>
<feature type="transmembrane region" description="Helical" evidence="1">
    <location>
        <begin position="37"/>
        <end position="59"/>
    </location>
</feature>
<proteinExistence type="predicted"/>
<evidence type="ECO:0000259" key="2">
    <source>
        <dbReference type="Pfam" id="PF00892"/>
    </source>
</evidence>
<dbReference type="Pfam" id="PF00892">
    <property type="entry name" value="EamA"/>
    <property type="match status" value="2"/>
</dbReference>
<feature type="transmembrane region" description="Helical" evidence="1">
    <location>
        <begin position="127"/>
        <end position="144"/>
    </location>
</feature>
<reference evidence="4" key="1">
    <citation type="journal article" date="2019" name="Int. J. Syst. Evol. Microbiol.">
        <title>The Global Catalogue of Microorganisms (GCM) 10K type strain sequencing project: providing services to taxonomists for standard genome sequencing and annotation.</title>
        <authorList>
            <consortium name="The Broad Institute Genomics Platform"/>
            <consortium name="The Broad Institute Genome Sequencing Center for Infectious Disease"/>
            <person name="Wu L."/>
            <person name="Ma J."/>
        </authorList>
    </citation>
    <scope>NUCLEOTIDE SEQUENCE [LARGE SCALE GENOMIC DNA]</scope>
    <source>
        <strain evidence="4">KCTC 52231</strain>
    </source>
</reference>
<comment type="caution">
    <text evidence="3">The sequence shown here is derived from an EMBL/GenBank/DDBJ whole genome shotgun (WGS) entry which is preliminary data.</text>
</comment>
<dbReference type="InterPro" id="IPR000620">
    <property type="entry name" value="EamA_dom"/>
</dbReference>
<feature type="domain" description="EamA" evidence="2">
    <location>
        <begin position="12"/>
        <end position="143"/>
    </location>
</feature>
<gene>
    <name evidence="3" type="ORF">ACFOHV_18305</name>
</gene>
<dbReference type="InterPro" id="IPR037185">
    <property type="entry name" value="EmrE-like"/>
</dbReference>
<name>A0ABV7I6P1_9HYPH</name>
<feature type="transmembrane region" description="Helical" evidence="1">
    <location>
        <begin position="100"/>
        <end position="120"/>
    </location>
</feature>